<comment type="caution">
    <text evidence="1">The sequence shown here is derived from an EMBL/GenBank/DDBJ whole genome shotgun (WGS) entry which is preliminary data.</text>
</comment>
<protein>
    <submittedName>
        <fullName evidence="1">Uncharacterized protein</fullName>
    </submittedName>
</protein>
<dbReference type="Proteomes" id="UP001602013">
    <property type="component" value="Unassembled WGS sequence"/>
</dbReference>
<evidence type="ECO:0000313" key="2">
    <source>
        <dbReference type="Proteomes" id="UP001602013"/>
    </source>
</evidence>
<sequence>MANLQQQRIDQVTLAADVAVWRALEVAGKRLLTRDRRSQYQNVPPWLLHTQIRVDDADLDRLLTGAWTCLRQALAAGRPAPGGLDYDRLIETADEYVRALLRSGTPHELRWLVQALRQASTADSN</sequence>
<reference evidence="1 2" key="1">
    <citation type="submission" date="2024-10" db="EMBL/GenBank/DDBJ databases">
        <title>The Natural Products Discovery Center: Release of the First 8490 Sequenced Strains for Exploring Actinobacteria Biosynthetic Diversity.</title>
        <authorList>
            <person name="Kalkreuter E."/>
            <person name="Kautsar S.A."/>
            <person name="Yang D."/>
            <person name="Bader C.D."/>
            <person name="Teijaro C.N."/>
            <person name="Fluegel L."/>
            <person name="Davis C.M."/>
            <person name="Simpson J.R."/>
            <person name="Lauterbach L."/>
            <person name="Steele A.D."/>
            <person name="Gui C."/>
            <person name="Meng S."/>
            <person name="Li G."/>
            <person name="Viehrig K."/>
            <person name="Ye F."/>
            <person name="Su P."/>
            <person name="Kiefer A.F."/>
            <person name="Nichols A."/>
            <person name="Cepeda A.J."/>
            <person name="Yan W."/>
            <person name="Fan B."/>
            <person name="Jiang Y."/>
            <person name="Adhikari A."/>
            <person name="Zheng C.-J."/>
            <person name="Schuster L."/>
            <person name="Cowan T.M."/>
            <person name="Smanski M.J."/>
            <person name="Chevrette M.G."/>
            <person name="De Carvalho L.P.S."/>
            <person name="Shen B."/>
        </authorList>
    </citation>
    <scope>NUCLEOTIDE SEQUENCE [LARGE SCALE GENOMIC DNA]</scope>
    <source>
        <strain evidence="1 2">NPDC002173</strain>
    </source>
</reference>
<gene>
    <name evidence="1" type="ORF">ACFYXI_07660</name>
</gene>
<name>A0ABW6SKG0_9ACTN</name>
<dbReference type="EMBL" id="JBIASD010000004">
    <property type="protein sequence ID" value="MFF3665456.1"/>
    <property type="molecule type" value="Genomic_DNA"/>
</dbReference>
<organism evidence="1 2">
    <name type="scientific">Microtetraspora malaysiensis</name>
    <dbReference type="NCBI Taxonomy" id="161358"/>
    <lineage>
        <taxon>Bacteria</taxon>
        <taxon>Bacillati</taxon>
        <taxon>Actinomycetota</taxon>
        <taxon>Actinomycetes</taxon>
        <taxon>Streptosporangiales</taxon>
        <taxon>Streptosporangiaceae</taxon>
        <taxon>Microtetraspora</taxon>
    </lineage>
</organism>
<keyword evidence="2" id="KW-1185">Reference proteome</keyword>
<accession>A0ABW6SKG0</accession>
<proteinExistence type="predicted"/>
<dbReference type="RefSeq" id="WP_387409452.1">
    <property type="nucleotide sequence ID" value="NZ_JBIASD010000004.1"/>
</dbReference>
<evidence type="ECO:0000313" key="1">
    <source>
        <dbReference type="EMBL" id="MFF3665456.1"/>
    </source>
</evidence>